<evidence type="ECO:0000313" key="3">
    <source>
        <dbReference type="Proteomes" id="UP000732377"/>
    </source>
</evidence>
<organism evidence="2 3">
    <name type="scientific">Symbiobacterium thermophilum</name>
    <dbReference type="NCBI Taxonomy" id="2734"/>
    <lineage>
        <taxon>Bacteria</taxon>
        <taxon>Bacillati</taxon>
        <taxon>Bacillota</taxon>
        <taxon>Clostridia</taxon>
        <taxon>Eubacteriales</taxon>
        <taxon>Symbiobacteriaceae</taxon>
        <taxon>Symbiobacterium</taxon>
    </lineage>
</organism>
<dbReference type="Proteomes" id="UP000732377">
    <property type="component" value="Unassembled WGS sequence"/>
</dbReference>
<feature type="transmembrane region" description="Helical" evidence="1">
    <location>
        <begin position="6"/>
        <end position="25"/>
    </location>
</feature>
<name>A0A953IDT0_SYMTR</name>
<dbReference type="RefSeq" id="WP_011196509.1">
    <property type="nucleotide sequence ID" value="NZ_JACSIR010000059.1"/>
</dbReference>
<comment type="caution">
    <text evidence="2">The sequence shown here is derived from an EMBL/GenBank/DDBJ whole genome shotgun (WGS) entry which is preliminary data.</text>
</comment>
<keyword evidence="1" id="KW-0812">Transmembrane</keyword>
<proteinExistence type="predicted"/>
<keyword evidence="1" id="KW-1133">Transmembrane helix</keyword>
<evidence type="ECO:0008006" key="4">
    <source>
        <dbReference type="Google" id="ProtNLM"/>
    </source>
</evidence>
<reference evidence="2" key="1">
    <citation type="submission" date="2017-11" db="EMBL/GenBank/DDBJ databases">
        <title>Three new genomes from thermophilic consortium.</title>
        <authorList>
            <person name="Quaggio R."/>
            <person name="Amgarten D."/>
            <person name="Setubal J.C."/>
        </authorList>
    </citation>
    <scope>NUCLEOTIDE SEQUENCE</scope>
    <source>
        <strain evidence="2">ZCTH01-B2</strain>
    </source>
</reference>
<dbReference type="EMBL" id="PIUK01000190">
    <property type="protein sequence ID" value="MBY6277509.1"/>
    <property type="molecule type" value="Genomic_DNA"/>
</dbReference>
<protein>
    <recommendedName>
        <fullName evidence="4">YtxH domain-containing protein</fullName>
    </recommendedName>
</protein>
<evidence type="ECO:0000313" key="2">
    <source>
        <dbReference type="EMBL" id="MBY6277509.1"/>
    </source>
</evidence>
<keyword evidence="1" id="KW-0472">Membrane</keyword>
<gene>
    <name evidence="2" type="ORF">CWE10_15095</name>
</gene>
<accession>A0A953IDT0</accession>
<dbReference type="AlphaFoldDB" id="A0A953IDT0"/>
<evidence type="ECO:0000256" key="1">
    <source>
        <dbReference type="SAM" id="Phobius"/>
    </source>
</evidence>
<sequence length="64" mass="6834">MRYNGAFISGMLAGLALGAILVVALTPQTRQPVMQGMSRMGKGMRRMWNDGMDAVADAMTGDVD</sequence>